<dbReference type="PROSITE" id="PS50234">
    <property type="entry name" value="VWFA"/>
    <property type="match status" value="1"/>
</dbReference>
<name>A0A8W8N456_MAGGI</name>
<feature type="region of interest" description="Disordered" evidence="1">
    <location>
        <begin position="385"/>
        <end position="405"/>
    </location>
</feature>
<dbReference type="PANTHER" id="PTHR24020">
    <property type="entry name" value="COLLAGEN ALPHA"/>
    <property type="match status" value="1"/>
</dbReference>
<evidence type="ECO:0000256" key="1">
    <source>
        <dbReference type="SAM" id="MobiDB-lite"/>
    </source>
</evidence>
<feature type="compositionally biased region" description="Basic and acidic residues" evidence="1">
    <location>
        <begin position="298"/>
        <end position="308"/>
    </location>
</feature>
<dbReference type="Pfam" id="PF00092">
    <property type="entry name" value="VWA"/>
    <property type="match status" value="1"/>
</dbReference>
<evidence type="ECO:0000313" key="6">
    <source>
        <dbReference type="Proteomes" id="UP000005408"/>
    </source>
</evidence>
<dbReference type="PROSITE" id="PS50940">
    <property type="entry name" value="CHIT_BIND_II"/>
    <property type="match status" value="1"/>
</dbReference>
<feature type="domain" description="Chitin-binding type-2" evidence="4">
    <location>
        <begin position="806"/>
        <end position="867"/>
    </location>
</feature>
<dbReference type="EnsemblMetazoa" id="G4180.1">
    <property type="protein sequence ID" value="G4180.1:cds"/>
    <property type="gene ID" value="G4180"/>
</dbReference>
<dbReference type="EnsemblMetazoa" id="G4180.2">
    <property type="protein sequence ID" value="G4180.2:cds"/>
    <property type="gene ID" value="G4180"/>
</dbReference>
<dbReference type="Gene3D" id="2.170.140.10">
    <property type="entry name" value="Chitin binding domain"/>
    <property type="match status" value="1"/>
</dbReference>
<feature type="compositionally biased region" description="Polar residues" evidence="1">
    <location>
        <begin position="385"/>
        <end position="396"/>
    </location>
</feature>
<feature type="compositionally biased region" description="Low complexity" evidence="1">
    <location>
        <begin position="238"/>
        <end position="255"/>
    </location>
</feature>
<evidence type="ECO:0000313" key="5">
    <source>
        <dbReference type="EnsemblMetazoa" id="G4180.3:cds"/>
    </source>
</evidence>
<feature type="compositionally biased region" description="Basic residues" evidence="1">
    <location>
        <begin position="258"/>
        <end position="269"/>
    </location>
</feature>
<dbReference type="SMART" id="SM00494">
    <property type="entry name" value="ChtBD2"/>
    <property type="match status" value="2"/>
</dbReference>
<keyword evidence="6" id="KW-1185">Reference proteome</keyword>
<dbReference type="Pfam" id="PF01607">
    <property type="entry name" value="CBM_14"/>
    <property type="match status" value="1"/>
</dbReference>
<sequence>MDLHTSLPFVSIIFMLCCGFVHCDTEDATENVESVMTHAPIVSDSPVGQYQTTVGGGEYTDYQEDDNMYLFGDYFNKQDTDDNQNAAQADDRSATQSFNVADSRTISNNVVQVTESPNFIEDSEEAYDLGAYDKDYGTEATQMEANEGSRVAEGAQSDGAGGDSTETSGSGSSSSSGETKQSGGGDSNNGNSKNSDSKSSSENSGSSSSGTDDNGSGGNGKDDGNDIVDVETYHNLQGSASSEDSSYSDESSGESGTKKKNCKCKKNKNGKGGDFGSDDSSDDSSEDQSSSSGSGSGNRDKDKSREGNYGDQGDSSSDESNYDSYDSEDHESSSESREEPDKPDIPDYDKQRTGNGLDRNRNEYTTSIHRFFTSKTNTLFNVVNRLTSNTPNTPSSPGGGDVSLRTNYRLSYQPKSTPSTTTAKSYIINLTTTPPPLGGDPPNVKDITDQSVPKWFRDYIPKREYVEQPIARDYILTPRTSFWEPPDVAKPPDWQEQKEWINIKINLEKPADWIDDPNSNGSIPHWNIPYIPPDWFKKNNEKLTTEFHFELTTPSPKTVRWTPKPEGVDRTTHVPEYLAKKRVCDRKFDIVLAIDGTGNEKDFGYLKGAIVQLLDRLIMGEDKVKVGVVLLGNTDGLQIPISGNRVELEDQVARLGLPEDSNRYDIALKSAGELLEREGREGIPKVAIMIVNGKSRYQYHTRMEAARLHRSGISVFTVGVGYNTDEEELKTISSSQNEVIRVKNYIHLVYLMTGYVQLFCNVEDNYLTPPTLAPPHQTATPKAKIIAKLTTDVMSEPSPREAKVLCEGCKMINGAGFNSHPNECDLFVHCYFGELGLRAIIRKCPFGQFWNQTILSCEYSERAYCPMDRCAYIKDRDYEASENCRAYWECSNGHSRGKCCRYGYRYVRGEGCALDSDNICKESCPMEMPTDLHSYNNAPAQSCDKIPIANDRSHYQQLLPGTGYVTMPCAEGTHYNERKCTCTDQEPSYPTFKEPLVQEPPAGCRPEVKLDFKNGVTDSSGKWTYVNNQGVLIQNGEAIFNGDSRLLIPRFTNVEFGKTFVIRLRYKEEEKLKFNESQALVNNGDCGDFGSIQIFTKRNSIGYVVKTTKEPSHVSLQIHKPHGEWKDVEYIVSDGKFEGYLNGVQATKWSMGSVESRQCAVQIGFGHGYNNFRGRLSLLEIYFCKPEKAMKYS</sequence>
<dbReference type="InterPro" id="IPR050525">
    <property type="entry name" value="ECM_Assembly_Org"/>
</dbReference>
<dbReference type="GO" id="GO:0008061">
    <property type="term" value="F:chitin binding"/>
    <property type="evidence" value="ECO:0007669"/>
    <property type="project" value="InterPro"/>
</dbReference>
<dbReference type="InterPro" id="IPR002035">
    <property type="entry name" value="VWF_A"/>
</dbReference>
<protein>
    <submittedName>
        <fullName evidence="5">Uncharacterized protein</fullName>
    </submittedName>
</protein>
<proteinExistence type="predicted"/>
<dbReference type="SMR" id="A0A8W8N456"/>
<dbReference type="GO" id="GO:0005576">
    <property type="term" value="C:extracellular region"/>
    <property type="evidence" value="ECO:0007669"/>
    <property type="project" value="InterPro"/>
</dbReference>
<dbReference type="EnsemblMetazoa" id="G4180.3">
    <property type="protein sequence ID" value="G4180.3:cds"/>
    <property type="gene ID" value="G4180"/>
</dbReference>
<evidence type="ECO:0000259" key="3">
    <source>
        <dbReference type="PROSITE" id="PS50234"/>
    </source>
</evidence>
<dbReference type="OrthoDB" id="6146172at2759"/>
<feature type="compositionally biased region" description="Acidic residues" evidence="1">
    <location>
        <begin position="316"/>
        <end position="329"/>
    </location>
</feature>
<dbReference type="CDD" id="cd01450">
    <property type="entry name" value="vWFA_subfamily_ECM"/>
    <property type="match status" value="1"/>
</dbReference>
<dbReference type="SUPFAM" id="SSF57625">
    <property type="entry name" value="Invertebrate chitin-binding proteins"/>
    <property type="match status" value="1"/>
</dbReference>
<organism evidence="5 6">
    <name type="scientific">Magallana gigas</name>
    <name type="common">Pacific oyster</name>
    <name type="synonym">Crassostrea gigas</name>
    <dbReference type="NCBI Taxonomy" id="29159"/>
    <lineage>
        <taxon>Eukaryota</taxon>
        <taxon>Metazoa</taxon>
        <taxon>Spiralia</taxon>
        <taxon>Lophotrochozoa</taxon>
        <taxon>Mollusca</taxon>
        <taxon>Bivalvia</taxon>
        <taxon>Autobranchia</taxon>
        <taxon>Pteriomorphia</taxon>
        <taxon>Ostreida</taxon>
        <taxon>Ostreoidea</taxon>
        <taxon>Ostreidae</taxon>
        <taxon>Magallana</taxon>
    </lineage>
</organism>
<feature type="signal peptide" evidence="2">
    <location>
        <begin position="1"/>
        <end position="23"/>
    </location>
</feature>
<keyword evidence="2" id="KW-0732">Signal</keyword>
<dbReference type="Proteomes" id="UP000005408">
    <property type="component" value="Unassembled WGS sequence"/>
</dbReference>
<feature type="compositionally biased region" description="Basic and acidic residues" evidence="1">
    <location>
        <begin position="330"/>
        <end position="362"/>
    </location>
</feature>
<dbReference type="SMART" id="SM00327">
    <property type="entry name" value="VWA"/>
    <property type="match status" value="1"/>
</dbReference>
<feature type="region of interest" description="Disordered" evidence="1">
    <location>
        <begin position="142"/>
        <end position="362"/>
    </location>
</feature>
<dbReference type="InterPro" id="IPR002557">
    <property type="entry name" value="Chitin-bd_dom"/>
</dbReference>
<dbReference type="AlphaFoldDB" id="A0A8W8N456"/>
<feature type="chain" id="PRO_5042432045" evidence="2">
    <location>
        <begin position="24"/>
        <end position="1193"/>
    </location>
</feature>
<feature type="compositionally biased region" description="Acidic residues" evidence="1">
    <location>
        <begin position="276"/>
        <end position="286"/>
    </location>
</feature>
<evidence type="ECO:0000256" key="2">
    <source>
        <dbReference type="SAM" id="SignalP"/>
    </source>
</evidence>
<dbReference type="InterPro" id="IPR036465">
    <property type="entry name" value="vWFA_dom_sf"/>
</dbReference>
<evidence type="ECO:0000259" key="4">
    <source>
        <dbReference type="PROSITE" id="PS50940"/>
    </source>
</evidence>
<feature type="domain" description="VWFA" evidence="3">
    <location>
        <begin position="589"/>
        <end position="762"/>
    </location>
</feature>
<feature type="compositionally biased region" description="Low complexity" evidence="1">
    <location>
        <begin position="163"/>
        <end position="181"/>
    </location>
</feature>
<reference evidence="5" key="1">
    <citation type="submission" date="2022-08" db="UniProtKB">
        <authorList>
            <consortium name="EnsemblMetazoa"/>
        </authorList>
    </citation>
    <scope>IDENTIFICATION</scope>
    <source>
        <strain evidence="5">05x7-T-G4-1.051#20</strain>
    </source>
</reference>
<dbReference type="SUPFAM" id="SSF53300">
    <property type="entry name" value="vWA-like"/>
    <property type="match status" value="1"/>
</dbReference>
<feature type="compositionally biased region" description="Low complexity" evidence="1">
    <location>
        <begin position="188"/>
        <end position="214"/>
    </location>
</feature>
<dbReference type="InterPro" id="IPR036508">
    <property type="entry name" value="Chitin-bd_dom_sf"/>
</dbReference>
<accession>A0A8W8N456</accession>
<dbReference type="Gene3D" id="3.40.50.410">
    <property type="entry name" value="von Willebrand factor, type A domain"/>
    <property type="match status" value="1"/>
</dbReference>